<evidence type="ECO:0000256" key="1">
    <source>
        <dbReference type="SAM" id="MobiDB-lite"/>
    </source>
</evidence>
<feature type="region of interest" description="Disordered" evidence="1">
    <location>
        <begin position="1"/>
        <end position="38"/>
    </location>
</feature>
<name>A0A371D080_9APHY</name>
<dbReference type="Proteomes" id="UP000256964">
    <property type="component" value="Unassembled WGS sequence"/>
</dbReference>
<reference evidence="2 3" key="1">
    <citation type="journal article" date="2018" name="Biotechnol. Biofuels">
        <title>Integrative visual omics of the white-rot fungus Polyporus brumalis exposes the biotechnological potential of its oxidative enzymes for delignifying raw plant biomass.</title>
        <authorList>
            <person name="Miyauchi S."/>
            <person name="Rancon A."/>
            <person name="Drula E."/>
            <person name="Hage H."/>
            <person name="Chaduli D."/>
            <person name="Favel A."/>
            <person name="Grisel S."/>
            <person name="Henrissat B."/>
            <person name="Herpoel-Gimbert I."/>
            <person name="Ruiz-Duenas F.J."/>
            <person name="Chevret D."/>
            <person name="Hainaut M."/>
            <person name="Lin J."/>
            <person name="Wang M."/>
            <person name="Pangilinan J."/>
            <person name="Lipzen A."/>
            <person name="Lesage-Meessen L."/>
            <person name="Navarro D."/>
            <person name="Riley R."/>
            <person name="Grigoriev I.V."/>
            <person name="Zhou S."/>
            <person name="Raouche S."/>
            <person name="Rosso M.N."/>
        </authorList>
    </citation>
    <scope>NUCLEOTIDE SEQUENCE [LARGE SCALE GENOMIC DNA]</scope>
    <source>
        <strain evidence="2 3">BRFM 1820</strain>
    </source>
</reference>
<feature type="compositionally biased region" description="Low complexity" evidence="1">
    <location>
        <begin position="1"/>
        <end position="17"/>
    </location>
</feature>
<accession>A0A371D080</accession>
<dbReference type="AlphaFoldDB" id="A0A371D080"/>
<organism evidence="2 3">
    <name type="scientific">Lentinus brumalis</name>
    <dbReference type="NCBI Taxonomy" id="2498619"/>
    <lineage>
        <taxon>Eukaryota</taxon>
        <taxon>Fungi</taxon>
        <taxon>Dikarya</taxon>
        <taxon>Basidiomycota</taxon>
        <taxon>Agaricomycotina</taxon>
        <taxon>Agaricomycetes</taxon>
        <taxon>Polyporales</taxon>
        <taxon>Polyporaceae</taxon>
        <taxon>Lentinus</taxon>
    </lineage>
</organism>
<evidence type="ECO:0000313" key="3">
    <source>
        <dbReference type="Proteomes" id="UP000256964"/>
    </source>
</evidence>
<protein>
    <submittedName>
        <fullName evidence="2">Uncharacterized protein</fullName>
    </submittedName>
</protein>
<evidence type="ECO:0000313" key="2">
    <source>
        <dbReference type="EMBL" id="RDX45932.1"/>
    </source>
</evidence>
<dbReference type="OrthoDB" id="2757121at2759"/>
<keyword evidence="3" id="KW-1185">Reference proteome</keyword>
<proteinExistence type="predicted"/>
<dbReference type="EMBL" id="KZ857432">
    <property type="protein sequence ID" value="RDX45932.1"/>
    <property type="molecule type" value="Genomic_DNA"/>
</dbReference>
<sequence>MSSHRASRSPASAGESGAPPPSYQPERANLPTRAVVPEGPDYNQWIVENYGGGGGQYAYAQGGAMSGNVPFQQQQPPQSQLHHVAVPPPPQNQYNFVQEQYAPDGGASYDSHIVQNAADRPHRGLPATRISRRGGAAVNYPAVPQLRVPGAPPGPYQQSQHPAAATAALLVQLCRLPARAVRLRVVVHTELGLHDPAVLCLDPFAPFPASAGVFVLPADR</sequence>
<gene>
    <name evidence="2" type="ORF">OH76DRAFT_915572</name>
</gene>